<sequence length="86" mass="9330">SGEQSFKIKHRASSAAQTVALKTLAFLAAHSLTATSTKNKHLKLKNQQFLNEFGARTTRDLEAAALGRPVFSILPMEVIMMGMAKA</sequence>
<dbReference type="Proteomes" id="UP000231195">
    <property type="component" value="Unassembled WGS sequence"/>
</dbReference>
<organism evidence="1 2">
    <name type="scientific">candidate division WWE3 bacterium CG_4_9_14_3_um_filter_39_7</name>
    <dbReference type="NCBI Taxonomy" id="1975080"/>
    <lineage>
        <taxon>Bacteria</taxon>
        <taxon>Katanobacteria</taxon>
    </lineage>
</organism>
<comment type="caution">
    <text evidence="1">The sequence shown here is derived from an EMBL/GenBank/DDBJ whole genome shotgun (WGS) entry which is preliminary data.</text>
</comment>
<proteinExistence type="predicted"/>
<name>A0A2M7X1Y3_UNCKA</name>
<gene>
    <name evidence="1" type="ORF">CO179_03045</name>
</gene>
<accession>A0A2M7X1Y3</accession>
<dbReference type="AlphaFoldDB" id="A0A2M7X1Y3"/>
<evidence type="ECO:0000313" key="2">
    <source>
        <dbReference type="Proteomes" id="UP000231195"/>
    </source>
</evidence>
<dbReference type="EMBL" id="PFWZ01000099">
    <property type="protein sequence ID" value="PJA40190.1"/>
    <property type="molecule type" value="Genomic_DNA"/>
</dbReference>
<reference evidence="2" key="1">
    <citation type="submission" date="2017-09" db="EMBL/GenBank/DDBJ databases">
        <title>Depth-based differentiation of microbial function through sediment-hosted aquifers and enrichment of novel symbionts in the deep terrestrial subsurface.</title>
        <authorList>
            <person name="Probst A.J."/>
            <person name="Ladd B."/>
            <person name="Jarett J.K."/>
            <person name="Geller-Mcgrath D.E."/>
            <person name="Sieber C.M.K."/>
            <person name="Emerson J.B."/>
            <person name="Anantharaman K."/>
            <person name="Thomas B.C."/>
            <person name="Malmstrom R."/>
            <person name="Stieglmeier M."/>
            <person name="Klingl A."/>
            <person name="Woyke T."/>
            <person name="Ryan C.M."/>
            <person name="Banfield J.F."/>
        </authorList>
    </citation>
    <scope>NUCLEOTIDE SEQUENCE [LARGE SCALE GENOMIC DNA]</scope>
</reference>
<protein>
    <submittedName>
        <fullName evidence="1">Uncharacterized protein</fullName>
    </submittedName>
</protein>
<evidence type="ECO:0000313" key="1">
    <source>
        <dbReference type="EMBL" id="PJA40190.1"/>
    </source>
</evidence>
<feature type="non-terminal residue" evidence="1">
    <location>
        <position position="1"/>
    </location>
</feature>